<keyword evidence="8" id="KW-0966">Cell projection</keyword>
<dbReference type="Pfam" id="PF04347">
    <property type="entry name" value="FliO"/>
    <property type="match status" value="1"/>
</dbReference>
<keyword evidence="5 7" id="KW-0975">Bacterial flagellum</keyword>
<dbReference type="EMBL" id="NRSH01000097">
    <property type="protein sequence ID" value="MBK1727088.1"/>
    <property type="molecule type" value="Genomic_DNA"/>
</dbReference>
<dbReference type="InterPro" id="IPR022781">
    <property type="entry name" value="Flagellar_biosynth_FliO"/>
</dbReference>
<gene>
    <name evidence="8" type="primary">fliO</name>
    <name evidence="8" type="ORF">CKO13_08650</name>
</gene>
<sequence length="154" mass="16097">MDRARRPRRAARQRLRTAALAALGVNMVTLAPVAGAAEIAPGVQGQAIVRILVALLAIVGLILAGGWLLRRHAGGRATASGQMRVLGALPVGQRERIVLVQIGQTQLLLGVAPGRVQTLHVLETPVAGTGEAPAPASDSFAARLRRMMQPTDSK</sequence>
<evidence type="ECO:0000256" key="3">
    <source>
        <dbReference type="ARBA" id="ARBA00022989"/>
    </source>
</evidence>
<dbReference type="RefSeq" id="WP_200259651.1">
    <property type="nucleotide sequence ID" value="NZ_NRSH01000097.1"/>
</dbReference>
<keyword evidence="3 7" id="KW-1133">Transmembrane helix</keyword>
<dbReference type="Proteomes" id="UP000738126">
    <property type="component" value="Unassembled WGS sequence"/>
</dbReference>
<evidence type="ECO:0000256" key="2">
    <source>
        <dbReference type="ARBA" id="ARBA00022692"/>
    </source>
</evidence>
<evidence type="ECO:0000313" key="9">
    <source>
        <dbReference type="Proteomes" id="UP000738126"/>
    </source>
</evidence>
<comment type="caution">
    <text evidence="8">The sequence shown here is derived from an EMBL/GenBank/DDBJ whole genome shotgun (WGS) entry which is preliminary data.</text>
</comment>
<evidence type="ECO:0000256" key="4">
    <source>
        <dbReference type="ARBA" id="ARBA00023136"/>
    </source>
</evidence>
<keyword evidence="8" id="KW-0969">Cilium</keyword>
<keyword evidence="4 7" id="KW-0472">Membrane</keyword>
<dbReference type="PANTHER" id="PTHR38766">
    <property type="entry name" value="FLAGELLAR PROTEIN FLIO"/>
    <property type="match status" value="1"/>
</dbReference>
<evidence type="ECO:0000256" key="6">
    <source>
        <dbReference type="ARBA" id="ARBA00037937"/>
    </source>
</evidence>
<accession>A0ABS1E6H2</accession>
<evidence type="ECO:0000256" key="1">
    <source>
        <dbReference type="ARBA" id="ARBA00022475"/>
    </source>
</evidence>
<evidence type="ECO:0000256" key="5">
    <source>
        <dbReference type="ARBA" id="ARBA00023143"/>
    </source>
</evidence>
<comment type="similarity">
    <text evidence="6 7">Belongs to the FliO/MopB family.</text>
</comment>
<keyword evidence="8" id="KW-0282">Flagellum</keyword>
<name>A0ABS1E6H2_9GAMM</name>
<dbReference type="InterPro" id="IPR052205">
    <property type="entry name" value="FliO/MopB"/>
</dbReference>
<feature type="transmembrane region" description="Helical" evidence="7">
    <location>
        <begin position="47"/>
        <end position="69"/>
    </location>
</feature>
<dbReference type="PANTHER" id="PTHR38766:SF1">
    <property type="entry name" value="FLAGELLAR PROTEIN FLIO"/>
    <property type="match status" value="1"/>
</dbReference>
<keyword evidence="2 7" id="KW-0812">Transmembrane</keyword>
<comment type="subcellular location">
    <subcellularLocation>
        <location evidence="7">Cell membrane</location>
    </subcellularLocation>
    <subcellularLocation>
        <location evidence="7">Bacterial flagellum basal body</location>
    </subcellularLocation>
</comment>
<dbReference type="NCBIfam" id="TIGR03500">
    <property type="entry name" value="FliO_TIGR"/>
    <property type="match status" value="1"/>
</dbReference>
<evidence type="ECO:0000313" key="8">
    <source>
        <dbReference type="EMBL" id="MBK1727088.1"/>
    </source>
</evidence>
<keyword evidence="9" id="KW-1185">Reference proteome</keyword>
<reference evidence="8 9" key="1">
    <citation type="journal article" date="2020" name="Microorganisms">
        <title>Osmotic Adaptation and Compatible Solute Biosynthesis of Phototrophic Bacteria as Revealed from Genome Analyses.</title>
        <authorList>
            <person name="Imhoff J.F."/>
            <person name="Rahn T."/>
            <person name="Kunzel S."/>
            <person name="Keller A."/>
            <person name="Neulinger S.C."/>
        </authorList>
    </citation>
    <scope>NUCLEOTIDE SEQUENCE [LARGE SCALE GENOMIC DNA]</scope>
    <source>
        <strain evidence="8 9">DSM 15116</strain>
    </source>
</reference>
<proteinExistence type="inferred from homology"/>
<protein>
    <recommendedName>
        <fullName evidence="7">Flagellar protein</fullName>
    </recommendedName>
</protein>
<organism evidence="8 9">
    <name type="scientific">Halorhodospira neutriphila</name>
    <dbReference type="NCBI Taxonomy" id="168379"/>
    <lineage>
        <taxon>Bacteria</taxon>
        <taxon>Pseudomonadati</taxon>
        <taxon>Pseudomonadota</taxon>
        <taxon>Gammaproteobacteria</taxon>
        <taxon>Chromatiales</taxon>
        <taxon>Ectothiorhodospiraceae</taxon>
        <taxon>Halorhodospira</taxon>
    </lineage>
</organism>
<evidence type="ECO:0000256" key="7">
    <source>
        <dbReference type="RuleBase" id="RU362064"/>
    </source>
</evidence>
<keyword evidence="1 7" id="KW-1003">Cell membrane</keyword>